<dbReference type="RefSeq" id="WP_341407225.1">
    <property type="nucleotide sequence ID" value="NZ_JBBUKT010000011.1"/>
</dbReference>
<dbReference type="PANTHER" id="PTHR42911">
    <property type="entry name" value="MODULATOR OF FTSH PROTEASE HFLC"/>
    <property type="match status" value="1"/>
</dbReference>
<evidence type="ECO:0000256" key="2">
    <source>
        <dbReference type="ARBA" id="ARBA00007862"/>
    </source>
</evidence>
<evidence type="ECO:0000256" key="5">
    <source>
        <dbReference type="ARBA" id="ARBA00023136"/>
    </source>
</evidence>
<evidence type="ECO:0000259" key="7">
    <source>
        <dbReference type="SMART" id="SM00244"/>
    </source>
</evidence>
<accession>A0ABU9B2B8</accession>
<dbReference type="Proteomes" id="UP001371305">
    <property type="component" value="Unassembled WGS sequence"/>
</dbReference>
<keyword evidence="8" id="KW-0645">Protease</keyword>
<evidence type="ECO:0000256" key="1">
    <source>
        <dbReference type="ARBA" id="ARBA00004167"/>
    </source>
</evidence>
<name>A0ABU9B2B8_9BACT</name>
<dbReference type="CDD" id="cd03405">
    <property type="entry name" value="SPFH_HflC"/>
    <property type="match status" value="1"/>
</dbReference>
<dbReference type="SMART" id="SM00244">
    <property type="entry name" value="PHB"/>
    <property type="match status" value="1"/>
</dbReference>
<dbReference type="GO" id="GO:0006508">
    <property type="term" value="P:proteolysis"/>
    <property type="evidence" value="ECO:0007669"/>
    <property type="project" value="UniProtKB-KW"/>
</dbReference>
<dbReference type="Pfam" id="PF01145">
    <property type="entry name" value="Band_7"/>
    <property type="match status" value="1"/>
</dbReference>
<protein>
    <recommendedName>
        <fullName evidence="6">Protein HflC</fullName>
    </recommendedName>
</protein>
<dbReference type="SUPFAM" id="SSF117892">
    <property type="entry name" value="Band 7/SPFH domain"/>
    <property type="match status" value="1"/>
</dbReference>
<comment type="similarity">
    <text evidence="2 6">Belongs to the band 7/mec-2 family. HflC subfamily.</text>
</comment>
<dbReference type="InterPro" id="IPR036013">
    <property type="entry name" value="Band_7/SPFH_dom_sf"/>
</dbReference>
<dbReference type="EMBL" id="JBBUKT010000011">
    <property type="protein sequence ID" value="MEK7953461.1"/>
    <property type="molecule type" value="Genomic_DNA"/>
</dbReference>
<keyword evidence="8" id="KW-0378">Hydrolase</keyword>
<evidence type="ECO:0000313" key="9">
    <source>
        <dbReference type="Proteomes" id="UP001371305"/>
    </source>
</evidence>
<comment type="caution">
    <text evidence="8">The sequence shown here is derived from an EMBL/GenBank/DDBJ whole genome shotgun (WGS) entry which is preliminary data.</text>
</comment>
<dbReference type="InterPro" id="IPR010200">
    <property type="entry name" value="HflC"/>
</dbReference>
<dbReference type="PANTHER" id="PTHR42911:SF1">
    <property type="entry name" value="MODULATOR OF FTSH PROTEASE HFLC"/>
    <property type="match status" value="1"/>
</dbReference>
<organism evidence="8 9">
    <name type="scientific">Luteolibacter soli</name>
    <dbReference type="NCBI Taxonomy" id="3135280"/>
    <lineage>
        <taxon>Bacteria</taxon>
        <taxon>Pseudomonadati</taxon>
        <taxon>Verrucomicrobiota</taxon>
        <taxon>Verrucomicrobiia</taxon>
        <taxon>Verrucomicrobiales</taxon>
        <taxon>Verrucomicrobiaceae</taxon>
        <taxon>Luteolibacter</taxon>
    </lineage>
</organism>
<proteinExistence type="inferred from homology"/>
<keyword evidence="5" id="KW-0472">Membrane</keyword>
<dbReference type="Gene3D" id="3.30.479.30">
    <property type="entry name" value="Band 7 domain"/>
    <property type="match status" value="1"/>
</dbReference>
<feature type="domain" description="Band 7" evidence="7">
    <location>
        <begin position="22"/>
        <end position="218"/>
    </location>
</feature>
<dbReference type="PIRSF" id="PIRSF005651">
    <property type="entry name" value="HflC"/>
    <property type="match status" value="1"/>
</dbReference>
<keyword evidence="3" id="KW-0812">Transmembrane</keyword>
<gene>
    <name evidence="8" type="primary">hflC</name>
    <name evidence="8" type="ORF">WKV53_23305</name>
</gene>
<keyword evidence="4" id="KW-1133">Transmembrane helix</keyword>
<sequence length="328" mass="37045">MKRPILILGIAGVVFTYLLLSGSMYTVSETEQIFVTEFGKPVGAPINADPAKNEAGLHFKKPFIQDVNRIEKRILEWDGPSTEMPTRDKLYISVDNFARWRISDPKLYFEKLRDERSALSRLDDIIGSETRAVIASHDLIEVIRTDKTRQPQRDEALTAADSNLGVLPPIRDGRSALDDQILKSAAPKVKSWGIELIDIQFKRINYKAGVVEKIYARMASERKQIADRFRSEGAGEAAKILGRKERDLQQIESEAYRTEQEVRGKADAEATGIYAAAYNTSPAAADFYQFMKTLETYQSTLSKDTTAIFTTNSDLFRLLKNLEPKKQE</sequence>
<evidence type="ECO:0000313" key="8">
    <source>
        <dbReference type="EMBL" id="MEK7953461.1"/>
    </source>
</evidence>
<comment type="subcellular location">
    <subcellularLocation>
        <location evidence="1">Membrane</location>
        <topology evidence="1">Single-pass membrane protein</topology>
    </subcellularLocation>
</comment>
<dbReference type="InterPro" id="IPR001107">
    <property type="entry name" value="Band_7"/>
</dbReference>
<evidence type="ECO:0000256" key="6">
    <source>
        <dbReference type="PIRNR" id="PIRNR005651"/>
    </source>
</evidence>
<dbReference type="NCBIfam" id="TIGR01932">
    <property type="entry name" value="hflC"/>
    <property type="match status" value="1"/>
</dbReference>
<evidence type="ECO:0000256" key="4">
    <source>
        <dbReference type="ARBA" id="ARBA00022989"/>
    </source>
</evidence>
<comment type="function">
    <text evidence="6">HflC and HflK could regulate a protease.</text>
</comment>
<keyword evidence="9" id="KW-1185">Reference proteome</keyword>
<evidence type="ECO:0000256" key="3">
    <source>
        <dbReference type="ARBA" id="ARBA00022692"/>
    </source>
</evidence>
<reference evidence="8 9" key="1">
    <citation type="submission" date="2024-04" db="EMBL/GenBank/DDBJ databases">
        <title>Luteolibacter sp. isolated from soil.</title>
        <authorList>
            <person name="An J."/>
        </authorList>
    </citation>
    <scope>NUCLEOTIDE SEQUENCE [LARGE SCALE GENOMIC DNA]</scope>
    <source>
        <strain evidence="8 9">Y139</strain>
    </source>
</reference>
<dbReference type="GO" id="GO:0008233">
    <property type="term" value="F:peptidase activity"/>
    <property type="evidence" value="ECO:0007669"/>
    <property type="project" value="UniProtKB-KW"/>
</dbReference>